<feature type="region of interest" description="Disordered" evidence="1">
    <location>
        <begin position="340"/>
        <end position="373"/>
    </location>
</feature>
<reference evidence="2" key="1">
    <citation type="submission" date="2023-03" db="EMBL/GenBank/DDBJ databases">
        <title>Mating type loci evolution in Malassezia.</title>
        <authorList>
            <person name="Coelho M.A."/>
        </authorList>
    </citation>
    <scope>NUCLEOTIDE SEQUENCE</scope>
    <source>
        <strain evidence="2">CBS 10434</strain>
    </source>
</reference>
<dbReference type="EMBL" id="CP119908">
    <property type="protein sequence ID" value="WFD18185.1"/>
    <property type="molecule type" value="Genomic_DNA"/>
</dbReference>
<proteinExistence type="predicted"/>
<feature type="compositionally biased region" description="Basic and acidic residues" evidence="1">
    <location>
        <begin position="25"/>
        <end position="37"/>
    </location>
</feature>
<feature type="region of interest" description="Disordered" evidence="1">
    <location>
        <begin position="23"/>
        <end position="49"/>
    </location>
</feature>
<feature type="compositionally biased region" description="Basic and acidic residues" evidence="1">
    <location>
        <begin position="354"/>
        <end position="372"/>
    </location>
</feature>
<dbReference type="GO" id="GO:0043596">
    <property type="term" value="C:nuclear replication fork"/>
    <property type="evidence" value="ECO:0007669"/>
    <property type="project" value="TreeGrafter"/>
</dbReference>
<evidence type="ECO:0000313" key="2">
    <source>
        <dbReference type="EMBL" id="WFD18185.1"/>
    </source>
</evidence>
<protein>
    <recommendedName>
        <fullName evidence="4">Zinc finger Mcm10/DnaG-type domain-containing protein</fullName>
    </recommendedName>
</protein>
<gene>
    <name evidence="2" type="ORF">MCAP1_000386a</name>
</gene>
<feature type="compositionally biased region" description="Polar residues" evidence="1">
    <location>
        <begin position="479"/>
        <end position="488"/>
    </location>
</feature>
<feature type="non-terminal residue" evidence="2">
    <location>
        <position position="502"/>
    </location>
</feature>
<dbReference type="PANTHER" id="PTHR13454">
    <property type="entry name" value="PROTEIN MCM10 HOMOLOG"/>
    <property type="match status" value="1"/>
</dbReference>
<feature type="compositionally biased region" description="Basic and acidic residues" evidence="1">
    <location>
        <begin position="467"/>
        <end position="478"/>
    </location>
</feature>
<dbReference type="PANTHER" id="PTHR13454:SF11">
    <property type="entry name" value="PROTEIN MCM10 HOMOLOG"/>
    <property type="match status" value="1"/>
</dbReference>
<dbReference type="AlphaFoldDB" id="A0AAF0E3C3"/>
<dbReference type="GO" id="GO:0003697">
    <property type="term" value="F:single-stranded DNA binding"/>
    <property type="evidence" value="ECO:0007669"/>
    <property type="project" value="InterPro"/>
</dbReference>
<accession>A0AAF0E3C3</accession>
<dbReference type="InterPro" id="IPR040184">
    <property type="entry name" value="Mcm10"/>
</dbReference>
<evidence type="ECO:0008006" key="4">
    <source>
        <dbReference type="Google" id="ProtNLM"/>
    </source>
</evidence>
<organism evidence="2 3">
    <name type="scientific">Malassezia caprae</name>
    <dbReference type="NCBI Taxonomy" id="1381934"/>
    <lineage>
        <taxon>Eukaryota</taxon>
        <taxon>Fungi</taxon>
        <taxon>Dikarya</taxon>
        <taxon>Basidiomycota</taxon>
        <taxon>Ustilaginomycotina</taxon>
        <taxon>Malasseziomycetes</taxon>
        <taxon>Malasseziales</taxon>
        <taxon>Malasseziaceae</taxon>
        <taxon>Malassezia</taxon>
    </lineage>
</organism>
<dbReference type="GO" id="GO:0006270">
    <property type="term" value="P:DNA replication initiation"/>
    <property type="evidence" value="ECO:0007669"/>
    <property type="project" value="InterPro"/>
</dbReference>
<dbReference type="Proteomes" id="UP001220961">
    <property type="component" value="Chromosome 1"/>
</dbReference>
<name>A0AAF0E3C3_9BASI</name>
<dbReference type="GO" id="GO:0003688">
    <property type="term" value="F:DNA replication origin binding"/>
    <property type="evidence" value="ECO:0007669"/>
    <property type="project" value="TreeGrafter"/>
</dbReference>
<keyword evidence="3" id="KW-1185">Reference proteome</keyword>
<dbReference type="InterPro" id="IPR012340">
    <property type="entry name" value="NA-bd_OB-fold"/>
</dbReference>
<sequence length="502" mass="56270">MQRLQSTHLSECATKVQNLEQTYQKQREARESLRDSRSCSFDQRPVHHTERNERLELLEELDRGPVQCQPPIDDPNFERLEPNAQVKLRRLGSSAEYTRDTSKPMMDGDYEVPLYGDWVLFAVMGEKSELKYTASAENTDSNGDPTRVTRKFFGCQLLDLNAKYVDTNRELPGHCFMRMLVFDNGPDANHFKSERSAFEKLWKERDGVLLAILNPKIMPSRKGLTITPRSSDSILVIGLAESYSHCCALKKNGKRCQAFVLRGRNDGVCHKHLEMAVATRQRSRMELATAKRVFTRGDLSGLDVGGTSLAGPTYVVSADHAPRHAGDPASQMYDITTKLGRHKEQKEQRKRKKENQDYLPFKKTDGPAKSREQGLTAAVNMSTAIKSGDDIDEKFLANLDQNNLAAKALSIAQATLRGESLHQRSHNAALATSAKKVQDDAAARVSRPETLPRANLRGSRPASNGSERGKTATKHKEFMNSNHTSNLDDNADYAEDDLIIVR</sequence>
<dbReference type="Gene3D" id="2.40.50.140">
    <property type="entry name" value="Nucleic acid-binding proteins"/>
    <property type="match status" value="1"/>
</dbReference>
<evidence type="ECO:0000313" key="3">
    <source>
        <dbReference type="Proteomes" id="UP001220961"/>
    </source>
</evidence>
<evidence type="ECO:0000256" key="1">
    <source>
        <dbReference type="SAM" id="MobiDB-lite"/>
    </source>
</evidence>
<feature type="region of interest" description="Disordered" evidence="1">
    <location>
        <begin position="423"/>
        <end position="492"/>
    </location>
</feature>